<evidence type="ECO:0000256" key="6">
    <source>
        <dbReference type="ARBA" id="ARBA00022833"/>
    </source>
</evidence>
<evidence type="ECO:0000256" key="10">
    <source>
        <dbReference type="SAM" id="MobiDB-lite"/>
    </source>
</evidence>
<feature type="binding site" evidence="9">
    <location>
        <position position="214"/>
    </location>
    <ligand>
        <name>Zn(2+)</name>
        <dbReference type="ChEBI" id="CHEBI:29105"/>
        <note>catalytic</note>
    </ligand>
</feature>
<sequence>MTDPRAVARAIDALRRGWPVAVLGADAAVTVLAIETADPLRLAAFDPDETASVLLSAGRAATLKLANQRDAAVPDAPVLVERAPWLDFAAATALADPQLDLATPLKGPFRAIPLPSPDAAQTALQLARLAGVLPAFFLRLGQETGAEAVTPADVAAHEDPARLAIATRARLPVAGAEMAEIVAFRTPESPGEHIALLIGTPNGQPPLVRLHSECLTGDALGSLKCDCGPQLDAAIAAIAESGWGILLYLRQEGRGIGLVNKLRAYALQDQGFDTVDANTRLGFAIDARDFRTAGRMLQLLGQRQIRLLTNNPAKVAALEAAGVTVTERVRHALPPNPHNERYLATKRDRTGHQL</sequence>
<dbReference type="CDD" id="cd00641">
    <property type="entry name" value="GTP_cyclohydro2"/>
    <property type="match status" value="1"/>
</dbReference>
<evidence type="ECO:0000256" key="3">
    <source>
        <dbReference type="ARBA" id="ARBA00022723"/>
    </source>
</evidence>
<accession>A0ABU8Q1N7</accession>
<dbReference type="InterPro" id="IPR032677">
    <property type="entry name" value="GTP_cyclohydro_II"/>
</dbReference>
<dbReference type="NCBIfam" id="NF001591">
    <property type="entry name" value="PRK00393.1"/>
    <property type="match status" value="1"/>
</dbReference>
<dbReference type="RefSeq" id="WP_132882958.1">
    <property type="nucleotide sequence ID" value="NZ_JBBGZA010000001.1"/>
</dbReference>
<evidence type="ECO:0000256" key="1">
    <source>
        <dbReference type="ARBA" id="ARBA00004853"/>
    </source>
</evidence>
<evidence type="ECO:0000259" key="11">
    <source>
        <dbReference type="Pfam" id="PF00925"/>
    </source>
</evidence>
<keyword evidence="13" id="KW-1185">Reference proteome</keyword>
<name>A0ABU8Q1N7_9SPHN</name>
<comment type="catalytic activity">
    <reaction evidence="8 9">
        <text>GTP + 4 H2O = 2,5-diamino-6-hydroxy-4-(5-phosphoribosylamino)-pyrimidine + formate + 2 phosphate + 3 H(+)</text>
        <dbReference type="Rhea" id="RHEA:23704"/>
        <dbReference type="ChEBI" id="CHEBI:15377"/>
        <dbReference type="ChEBI" id="CHEBI:15378"/>
        <dbReference type="ChEBI" id="CHEBI:15740"/>
        <dbReference type="ChEBI" id="CHEBI:37565"/>
        <dbReference type="ChEBI" id="CHEBI:43474"/>
        <dbReference type="ChEBI" id="CHEBI:58614"/>
        <dbReference type="EC" id="3.5.4.25"/>
    </reaction>
</comment>
<dbReference type="HAMAP" id="MF_00179">
    <property type="entry name" value="RibA"/>
    <property type="match status" value="1"/>
</dbReference>
<dbReference type="InterPro" id="IPR036144">
    <property type="entry name" value="RibA-like_sf"/>
</dbReference>
<feature type="binding site" evidence="9">
    <location>
        <position position="314"/>
    </location>
    <ligand>
        <name>GTP</name>
        <dbReference type="ChEBI" id="CHEBI:37565"/>
    </ligand>
</feature>
<keyword evidence="7 9" id="KW-0342">GTP-binding</keyword>
<feature type="binding site" evidence="9">
    <location>
        <position position="230"/>
    </location>
    <ligand>
        <name>GTP</name>
        <dbReference type="ChEBI" id="CHEBI:37565"/>
    </ligand>
</feature>
<dbReference type="PANTHER" id="PTHR21327:SF18">
    <property type="entry name" value="3,4-DIHYDROXY-2-BUTANONE 4-PHOSPHATE SYNTHASE"/>
    <property type="match status" value="1"/>
</dbReference>
<feature type="binding site" evidence="9">
    <location>
        <begin position="209"/>
        <end position="213"/>
    </location>
    <ligand>
        <name>GTP</name>
        <dbReference type="ChEBI" id="CHEBI:37565"/>
    </ligand>
</feature>
<feature type="active site" description="Nucleophile" evidence="9">
    <location>
        <position position="288"/>
    </location>
</feature>
<evidence type="ECO:0000313" key="12">
    <source>
        <dbReference type="EMBL" id="MEJ5093405.1"/>
    </source>
</evidence>
<keyword evidence="2 9" id="KW-0686">Riboflavin biosynthesis</keyword>
<feature type="binding site" evidence="9">
    <location>
        <position position="227"/>
    </location>
    <ligand>
        <name>Zn(2+)</name>
        <dbReference type="ChEBI" id="CHEBI:29105"/>
        <note>catalytic</note>
    </ligand>
</feature>
<evidence type="ECO:0000256" key="4">
    <source>
        <dbReference type="ARBA" id="ARBA00022741"/>
    </source>
</evidence>
<organism evidence="12 13">
    <name type="scientific">Sphingomonas molluscorum</name>
    <dbReference type="NCBI Taxonomy" id="418184"/>
    <lineage>
        <taxon>Bacteria</taxon>
        <taxon>Pseudomonadati</taxon>
        <taxon>Pseudomonadota</taxon>
        <taxon>Alphaproteobacteria</taxon>
        <taxon>Sphingomonadales</taxon>
        <taxon>Sphingomonadaceae</taxon>
        <taxon>Sphingomonas</taxon>
    </lineage>
</organism>
<gene>
    <name evidence="9 12" type="primary">ribA</name>
    <name evidence="12" type="ORF">WH159_02435</name>
</gene>
<evidence type="ECO:0000256" key="2">
    <source>
        <dbReference type="ARBA" id="ARBA00022619"/>
    </source>
</evidence>
<keyword evidence="6 9" id="KW-0862">Zinc</keyword>
<dbReference type="SUPFAM" id="SSF142695">
    <property type="entry name" value="RibA-like"/>
    <property type="match status" value="1"/>
</dbReference>
<comment type="function">
    <text evidence="9">Catalyzes the conversion of GTP to 2,5-diamino-6-ribosylamino-4(3H)-pyrimidinone 5'-phosphate (DARP), formate and pyrophosphate.</text>
</comment>
<dbReference type="Gene3D" id="3.40.50.10990">
    <property type="entry name" value="GTP cyclohydrolase II"/>
    <property type="match status" value="1"/>
</dbReference>
<feature type="region of interest" description="Disordered" evidence="10">
    <location>
        <begin position="333"/>
        <end position="354"/>
    </location>
</feature>
<feature type="domain" description="GTP cyclohydrolase II" evidence="11">
    <location>
        <begin position="168"/>
        <end position="329"/>
    </location>
</feature>
<evidence type="ECO:0000256" key="5">
    <source>
        <dbReference type="ARBA" id="ARBA00022801"/>
    </source>
</evidence>
<comment type="caution">
    <text evidence="12">The sequence shown here is derived from an EMBL/GenBank/DDBJ whole genome shotgun (WGS) entry which is preliminary data.</text>
</comment>
<comment type="cofactor">
    <cofactor evidence="9">
        <name>Zn(2+)</name>
        <dbReference type="ChEBI" id="CHEBI:29105"/>
    </cofactor>
    <text evidence="9">Binds 1 zinc ion per subunit.</text>
</comment>
<reference evidence="12 13" key="1">
    <citation type="submission" date="2023-12" db="EMBL/GenBank/DDBJ databases">
        <title>Gut-associated functions are favored during microbiome assembly across C. elegans life.</title>
        <authorList>
            <person name="Zimmermann J."/>
        </authorList>
    </citation>
    <scope>NUCLEOTIDE SEQUENCE [LARGE SCALE GENOMIC DNA]</scope>
    <source>
        <strain evidence="12 13">JUb134</strain>
    </source>
</reference>
<dbReference type="InterPro" id="IPR000926">
    <property type="entry name" value="RibA"/>
</dbReference>
<feature type="active site" description="Proton acceptor" evidence="9">
    <location>
        <position position="286"/>
    </location>
</feature>
<evidence type="ECO:0000313" key="13">
    <source>
        <dbReference type="Proteomes" id="UP001380365"/>
    </source>
</evidence>
<comment type="pathway">
    <text evidence="1 9">Cofactor biosynthesis; riboflavin biosynthesis; 5-amino-6-(D-ribitylamino)uracil from GTP: step 1/4.</text>
</comment>
<keyword evidence="5 9" id="KW-0378">Hydrolase</keyword>
<keyword evidence="3 9" id="KW-0479">Metal-binding</keyword>
<evidence type="ECO:0000256" key="8">
    <source>
        <dbReference type="ARBA" id="ARBA00049295"/>
    </source>
</evidence>
<keyword evidence="4 9" id="KW-0547">Nucleotide-binding</keyword>
<feature type="binding site" evidence="9">
    <location>
        <begin position="252"/>
        <end position="254"/>
    </location>
    <ligand>
        <name>GTP</name>
        <dbReference type="ChEBI" id="CHEBI:37565"/>
    </ligand>
</feature>
<evidence type="ECO:0000256" key="7">
    <source>
        <dbReference type="ARBA" id="ARBA00023134"/>
    </source>
</evidence>
<comment type="similarity">
    <text evidence="9">Belongs to the GTP cyclohydrolase II family.</text>
</comment>
<dbReference type="PANTHER" id="PTHR21327">
    <property type="entry name" value="GTP CYCLOHYDROLASE II-RELATED"/>
    <property type="match status" value="1"/>
</dbReference>
<dbReference type="NCBIfam" id="TIGR00505">
    <property type="entry name" value="ribA"/>
    <property type="match status" value="1"/>
</dbReference>
<feature type="binding site" evidence="9">
    <location>
        <position position="274"/>
    </location>
    <ligand>
        <name>GTP</name>
        <dbReference type="ChEBI" id="CHEBI:37565"/>
    </ligand>
</feature>
<dbReference type="GO" id="GO:0003935">
    <property type="term" value="F:GTP cyclohydrolase II activity"/>
    <property type="evidence" value="ECO:0007669"/>
    <property type="project" value="UniProtKB-EC"/>
</dbReference>
<feature type="compositionally biased region" description="Basic and acidic residues" evidence="10">
    <location>
        <begin position="338"/>
        <end position="354"/>
    </location>
</feature>
<protein>
    <recommendedName>
        <fullName evidence="9">GTP cyclohydrolase-2</fullName>
        <ecNumber evidence="9">3.5.4.25</ecNumber>
    </recommendedName>
    <alternativeName>
        <fullName evidence="9">GTP cyclohydrolase II</fullName>
    </alternativeName>
</protein>
<dbReference type="Pfam" id="PF00925">
    <property type="entry name" value="GTP_cyclohydro2"/>
    <property type="match status" value="1"/>
</dbReference>
<feature type="binding site" evidence="9">
    <location>
        <position position="309"/>
    </location>
    <ligand>
        <name>GTP</name>
        <dbReference type="ChEBI" id="CHEBI:37565"/>
    </ligand>
</feature>
<dbReference type="EMBL" id="JBBGZA010000001">
    <property type="protein sequence ID" value="MEJ5093405.1"/>
    <property type="molecule type" value="Genomic_DNA"/>
</dbReference>
<dbReference type="Proteomes" id="UP001380365">
    <property type="component" value="Unassembled WGS sequence"/>
</dbReference>
<dbReference type="EC" id="3.5.4.25" evidence="9"/>
<evidence type="ECO:0000256" key="9">
    <source>
        <dbReference type="HAMAP-Rule" id="MF_00179"/>
    </source>
</evidence>
<proteinExistence type="inferred from homology"/>
<feature type="binding site" evidence="9">
    <location>
        <position position="225"/>
    </location>
    <ligand>
        <name>Zn(2+)</name>
        <dbReference type="ChEBI" id="CHEBI:29105"/>
        <note>catalytic</note>
    </ligand>
</feature>